<evidence type="ECO:0000313" key="1">
    <source>
        <dbReference type="EMBL" id="EGZ10012.1"/>
    </source>
</evidence>
<keyword evidence="2" id="KW-1185">Reference proteome</keyword>
<sequence length="67" mass="7142">MPEFCFQNPPSVVSEPGGVLRAGKKIVTREGRMEPVPPRALETSEIPGIVADYRSAAENALKAGFDG</sequence>
<evidence type="ECO:0000313" key="2">
    <source>
        <dbReference type="Proteomes" id="UP000002640"/>
    </source>
</evidence>
<dbReference type="Proteomes" id="UP000002640">
    <property type="component" value="Unassembled WGS sequence"/>
</dbReference>
<dbReference type="Gene3D" id="3.20.20.70">
    <property type="entry name" value="Aldolase class I"/>
    <property type="match status" value="1"/>
</dbReference>
<dbReference type="EMBL" id="JH159159">
    <property type="protein sequence ID" value="EGZ10012.1"/>
    <property type="molecule type" value="Genomic_DNA"/>
</dbReference>
<protein>
    <submittedName>
        <fullName evidence="1">Uncharacterized protein</fullName>
    </submittedName>
</protein>
<dbReference type="AlphaFoldDB" id="G5A2X2"/>
<dbReference type="GeneID" id="20647625"/>
<reference evidence="1 2" key="1">
    <citation type="journal article" date="2006" name="Science">
        <title>Phytophthora genome sequences uncover evolutionary origins and mechanisms of pathogenesis.</title>
        <authorList>
            <person name="Tyler B.M."/>
            <person name="Tripathy S."/>
            <person name="Zhang X."/>
            <person name="Dehal P."/>
            <person name="Jiang R.H."/>
            <person name="Aerts A."/>
            <person name="Arredondo F.D."/>
            <person name="Baxter L."/>
            <person name="Bensasson D."/>
            <person name="Beynon J.L."/>
            <person name="Chapman J."/>
            <person name="Damasceno C.M."/>
            <person name="Dorrance A.E."/>
            <person name="Dou D."/>
            <person name="Dickerman A.W."/>
            <person name="Dubchak I.L."/>
            <person name="Garbelotto M."/>
            <person name="Gijzen M."/>
            <person name="Gordon S.G."/>
            <person name="Govers F."/>
            <person name="Grunwald N.J."/>
            <person name="Huang W."/>
            <person name="Ivors K.L."/>
            <person name="Jones R.W."/>
            <person name="Kamoun S."/>
            <person name="Krampis K."/>
            <person name="Lamour K.H."/>
            <person name="Lee M.K."/>
            <person name="McDonald W.H."/>
            <person name="Medina M."/>
            <person name="Meijer H.J."/>
            <person name="Nordberg E.K."/>
            <person name="Maclean D.J."/>
            <person name="Ospina-Giraldo M.D."/>
            <person name="Morris P.F."/>
            <person name="Phuntumart V."/>
            <person name="Putnam N.H."/>
            <person name="Rash S."/>
            <person name="Rose J.K."/>
            <person name="Sakihama Y."/>
            <person name="Salamov A.A."/>
            <person name="Savidor A."/>
            <person name="Scheuring C.F."/>
            <person name="Smith B.M."/>
            <person name="Sobral B.W."/>
            <person name="Terry A."/>
            <person name="Torto-Alalibo T.A."/>
            <person name="Win J."/>
            <person name="Xu Z."/>
            <person name="Zhang H."/>
            <person name="Grigoriev I.V."/>
            <person name="Rokhsar D.S."/>
            <person name="Boore J.L."/>
        </authorList>
    </citation>
    <scope>NUCLEOTIDE SEQUENCE [LARGE SCALE GENOMIC DNA]</scope>
    <source>
        <strain evidence="1 2">P6497</strain>
    </source>
</reference>
<dbReference type="InterPro" id="IPR013785">
    <property type="entry name" value="Aldolase_TIM"/>
</dbReference>
<dbReference type="RefSeq" id="XP_009534873.1">
    <property type="nucleotide sequence ID" value="XM_009536578.1"/>
</dbReference>
<proteinExistence type="predicted"/>
<dbReference type="SMR" id="G5A2X2"/>
<gene>
    <name evidence="1" type="ORF">PHYSODRAFT_338716</name>
</gene>
<dbReference type="SUPFAM" id="SSF51395">
    <property type="entry name" value="FMN-linked oxidoreductases"/>
    <property type="match status" value="1"/>
</dbReference>
<name>G5A2X2_PHYSP</name>
<dbReference type="KEGG" id="psoj:PHYSODRAFT_338716"/>
<accession>G5A2X2</accession>
<dbReference type="InParanoid" id="G5A2X2"/>
<organism evidence="1 2">
    <name type="scientific">Phytophthora sojae (strain P6497)</name>
    <name type="common">Soybean stem and root rot agent</name>
    <name type="synonym">Phytophthora megasperma f. sp. glycines</name>
    <dbReference type="NCBI Taxonomy" id="1094619"/>
    <lineage>
        <taxon>Eukaryota</taxon>
        <taxon>Sar</taxon>
        <taxon>Stramenopiles</taxon>
        <taxon>Oomycota</taxon>
        <taxon>Peronosporomycetes</taxon>
        <taxon>Peronosporales</taxon>
        <taxon>Peronosporaceae</taxon>
        <taxon>Phytophthora</taxon>
    </lineage>
</organism>
<feature type="non-terminal residue" evidence="1">
    <location>
        <position position="67"/>
    </location>
</feature>